<dbReference type="EMBL" id="JBEGDG010000017">
    <property type="protein sequence ID" value="MEQ6356742.1"/>
    <property type="molecule type" value="Genomic_DNA"/>
</dbReference>
<sequence length="52" mass="5617">MSLVAKAKRQLQMSFVLIVKLQAKKSTASISGEMNVDLSYFSAGVQAPAERS</sequence>
<dbReference type="RefSeq" id="WP_349661159.1">
    <property type="nucleotide sequence ID" value="NZ_JBEGDG010000017.1"/>
</dbReference>
<comment type="caution">
    <text evidence="1">The sequence shown here is derived from an EMBL/GenBank/DDBJ whole genome shotgun (WGS) entry which is preliminary data.</text>
</comment>
<protein>
    <submittedName>
        <fullName evidence="1">Uncharacterized protein</fullName>
    </submittedName>
</protein>
<reference evidence="1 2" key="1">
    <citation type="submission" date="2024-06" db="EMBL/GenBank/DDBJ databases">
        <title>Lysinibacillus zambalefons sp. nov., a Novel Firmicute Isolated from the Poon Bato Zambales Hyperalkaline Spring.</title>
        <authorList>
            <person name="Aja J.A."/>
            <person name="Lazaro J.E.H."/>
            <person name="Llorin L.D."/>
            <person name="Lim K.R."/>
            <person name="Teodosio J."/>
            <person name="Dalisay D.S."/>
        </authorList>
    </citation>
    <scope>NUCLEOTIDE SEQUENCE [LARGE SCALE GENOMIC DNA]</scope>
    <source>
        <strain evidence="1 2">M3</strain>
    </source>
</reference>
<proteinExistence type="predicted"/>
<evidence type="ECO:0000313" key="1">
    <source>
        <dbReference type="EMBL" id="MEQ6356742.1"/>
    </source>
</evidence>
<gene>
    <name evidence="1" type="ORF">ABNX05_19120</name>
</gene>
<dbReference type="Proteomes" id="UP001478862">
    <property type="component" value="Unassembled WGS sequence"/>
</dbReference>
<organism evidence="1 2">
    <name type="scientific">Lysinibacillus zambalensis</name>
    <dbReference type="NCBI Taxonomy" id="3160866"/>
    <lineage>
        <taxon>Bacteria</taxon>
        <taxon>Bacillati</taxon>
        <taxon>Bacillota</taxon>
        <taxon>Bacilli</taxon>
        <taxon>Bacillales</taxon>
        <taxon>Bacillaceae</taxon>
        <taxon>Lysinibacillus</taxon>
    </lineage>
</organism>
<keyword evidence="2" id="KW-1185">Reference proteome</keyword>
<evidence type="ECO:0000313" key="2">
    <source>
        <dbReference type="Proteomes" id="UP001478862"/>
    </source>
</evidence>
<accession>A0ABV1MW47</accession>
<name>A0ABV1MW47_9BACI</name>